<evidence type="ECO:0000256" key="3">
    <source>
        <dbReference type="ARBA" id="ARBA00023295"/>
    </source>
</evidence>
<dbReference type="InterPro" id="IPR001547">
    <property type="entry name" value="Glyco_hydro_5"/>
</dbReference>
<feature type="chain" id="PRO_5045674591" description="Glycoside hydrolase family 5 domain-containing protein" evidence="6">
    <location>
        <begin position="27"/>
        <end position="466"/>
    </location>
</feature>
<reference evidence="8 9" key="1">
    <citation type="journal article" date="2024" name="Commun. Biol.">
        <title>Comparative genomic analysis of thermophilic fungi reveals convergent evolutionary adaptations and gene losses.</title>
        <authorList>
            <person name="Steindorff A.S."/>
            <person name="Aguilar-Pontes M.V."/>
            <person name="Robinson A.J."/>
            <person name="Andreopoulos B."/>
            <person name="LaButti K."/>
            <person name="Kuo A."/>
            <person name="Mondo S."/>
            <person name="Riley R."/>
            <person name="Otillar R."/>
            <person name="Haridas S."/>
            <person name="Lipzen A."/>
            <person name="Grimwood J."/>
            <person name="Schmutz J."/>
            <person name="Clum A."/>
            <person name="Reid I.D."/>
            <person name="Moisan M.C."/>
            <person name="Butler G."/>
            <person name="Nguyen T.T.M."/>
            <person name="Dewar K."/>
            <person name="Conant G."/>
            <person name="Drula E."/>
            <person name="Henrissat B."/>
            <person name="Hansel C."/>
            <person name="Singer S."/>
            <person name="Hutchinson M.I."/>
            <person name="de Vries R.P."/>
            <person name="Natvig D.O."/>
            <person name="Powell A.J."/>
            <person name="Tsang A."/>
            <person name="Grigoriev I.V."/>
        </authorList>
    </citation>
    <scope>NUCLEOTIDE SEQUENCE [LARGE SCALE GENOMIC DNA]</scope>
    <source>
        <strain evidence="8 9">ATCC 22073</strain>
    </source>
</reference>
<keyword evidence="3 4" id="KW-0326">Glycosidase</keyword>
<dbReference type="GeneID" id="98123849"/>
<feature type="region of interest" description="Disordered" evidence="5">
    <location>
        <begin position="424"/>
        <end position="446"/>
    </location>
</feature>
<dbReference type="Gene3D" id="3.20.20.80">
    <property type="entry name" value="Glycosidases"/>
    <property type="match status" value="1"/>
</dbReference>
<dbReference type="SUPFAM" id="SSF51445">
    <property type="entry name" value="(Trans)glycosidases"/>
    <property type="match status" value="1"/>
</dbReference>
<keyword evidence="2 4" id="KW-0378">Hydrolase</keyword>
<organism evidence="8 9">
    <name type="scientific">Remersonia thermophila</name>
    <dbReference type="NCBI Taxonomy" id="72144"/>
    <lineage>
        <taxon>Eukaryota</taxon>
        <taxon>Fungi</taxon>
        <taxon>Dikarya</taxon>
        <taxon>Ascomycota</taxon>
        <taxon>Pezizomycotina</taxon>
        <taxon>Sordariomycetes</taxon>
        <taxon>Sordariomycetidae</taxon>
        <taxon>Sordariales</taxon>
        <taxon>Sordariales incertae sedis</taxon>
        <taxon>Remersonia</taxon>
    </lineage>
</organism>
<evidence type="ECO:0000256" key="1">
    <source>
        <dbReference type="ARBA" id="ARBA00005641"/>
    </source>
</evidence>
<feature type="domain" description="Glycoside hydrolase family 5" evidence="7">
    <location>
        <begin position="41"/>
        <end position="376"/>
    </location>
</feature>
<evidence type="ECO:0000313" key="9">
    <source>
        <dbReference type="Proteomes" id="UP001600064"/>
    </source>
</evidence>
<accession>A0ABR4DCG6</accession>
<dbReference type="PANTHER" id="PTHR31263:SF0">
    <property type="entry name" value="CELLULASE FAMILY PROTEIN (AFU_ORTHOLOGUE AFUA_5G14560)"/>
    <property type="match status" value="1"/>
</dbReference>
<comment type="similarity">
    <text evidence="1 4">Belongs to the glycosyl hydrolase 5 (cellulase A) family.</text>
</comment>
<keyword evidence="9" id="KW-1185">Reference proteome</keyword>
<dbReference type="Proteomes" id="UP001600064">
    <property type="component" value="Unassembled WGS sequence"/>
</dbReference>
<protein>
    <recommendedName>
        <fullName evidence="7">Glycoside hydrolase family 5 domain-containing protein</fullName>
    </recommendedName>
</protein>
<dbReference type="Pfam" id="PF00150">
    <property type="entry name" value="Cellulase"/>
    <property type="match status" value="1"/>
</dbReference>
<dbReference type="PANTHER" id="PTHR31263">
    <property type="entry name" value="CELLULASE FAMILY PROTEIN (AFU_ORTHOLOGUE AFUA_5G14560)"/>
    <property type="match status" value="1"/>
</dbReference>
<evidence type="ECO:0000256" key="2">
    <source>
        <dbReference type="ARBA" id="ARBA00022801"/>
    </source>
</evidence>
<dbReference type="EMBL" id="JAZGUE010000003">
    <property type="protein sequence ID" value="KAL2268040.1"/>
    <property type="molecule type" value="Genomic_DNA"/>
</dbReference>
<name>A0ABR4DCG6_9PEZI</name>
<comment type="caution">
    <text evidence="8">The sequence shown here is derived from an EMBL/GenBank/DDBJ whole genome shotgun (WGS) entry which is preliminary data.</text>
</comment>
<evidence type="ECO:0000256" key="6">
    <source>
        <dbReference type="SAM" id="SignalP"/>
    </source>
</evidence>
<evidence type="ECO:0000259" key="7">
    <source>
        <dbReference type="Pfam" id="PF00150"/>
    </source>
</evidence>
<sequence length="466" mass="51808">MRAPTWTGLLSALYTFLIAAAHLTSAWPNIPFRADGRWIVDASGANVTYVGVNWPGHGDVMIPEGLQHTSVEAIVSKLKGLGMNAVRLTYATQMVDEYFDNGEKDVSIETALVTALGKENGTKVLGQILKNNPEFQASTTRLQVFDAVAAECAKQEIYILLDNHVSKAGWCCTPFDGNAWWGDVHFSVANWMRGLTFMAEHAKSWPALTAMSLRNELRQPYTNFTFAQEAYNWQNWYNHSKLGASAIHSANPTPLILLSGMDSSTQFDVLVDGKPLSPGTEPFNRSAFAPGFSDRLALEMHAYSIIEKVTDCSKFEEKLQNQGFSTLTQPAEAQYPLLMTEFGFAQDDETWRTDVYATCITSFLPKQRVGWFIWVIAGSYYIRDGTQEFDESWGLLDSTWENWRSPEFVENGLKKMIRETLEAVQGGKGKTEDGQGQTPPDTNGAGGSRPTWCLLAALLFGILCVW</sequence>
<evidence type="ECO:0000313" key="8">
    <source>
        <dbReference type="EMBL" id="KAL2268040.1"/>
    </source>
</evidence>
<evidence type="ECO:0000256" key="5">
    <source>
        <dbReference type="SAM" id="MobiDB-lite"/>
    </source>
</evidence>
<keyword evidence="6" id="KW-0732">Signal</keyword>
<proteinExistence type="inferred from homology"/>
<dbReference type="RefSeq" id="XP_070866767.1">
    <property type="nucleotide sequence ID" value="XM_071009205.1"/>
</dbReference>
<gene>
    <name evidence="8" type="ORF">VTJ83DRAFT_2886</name>
</gene>
<dbReference type="InterPro" id="IPR017853">
    <property type="entry name" value="GH"/>
</dbReference>
<evidence type="ECO:0000256" key="4">
    <source>
        <dbReference type="RuleBase" id="RU361153"/>
    </source>
</evidence>
<feature type="signal peptide" evidence="6">
    <location>
        <begin position="1"/>
        <end position="26"/>
    </location>
</feature>